<comment type="caution">
    <text evidence="1">The sequence shown here is derived from an EMBL/GenBank/DDBJ whole genome shotgun (WGS) entry which is preliminary data.</text>
</comment>
<proteinExistence type="predicted"/>
<evidence type="ECO:0000313" key="3">
    <source>
        <dbReference type="Proteomes" id="UP000663854"/>
    </source>
</evidence>
<dbReference type="EMBL" id="CAJNOH010000057">
    <property type="protein sequence ID" value="CAF0820800.1"/>
    <property type="molecule type" value="Genomic_DNA"/>
</dbReference>
<organism evidence="1 3">
    <name type="scientific">Rotaria sordida</name>
    <dbReference type="NCBI Taxonomy" id="392033"/>
    <lineage>
        <taxon>Eukaryota</taxon>
        <taxon>Metazoa</taxon>
        <taxon>Spiralia</taxon>
        <taxon>Gnathifera</taxon>
        <taxon>Rotifera</taxon>
        <taxon>Eurotatoria</taxon>
        <taxon>Bdelloidea</taxon>
        <taxon>Philodinida</taxon>
        <taxon>Philodinidae</taxon>
        <taxon>Rotaria</taxon>
    </lineage>
</organism>
<reference evidence="1" key="1">
    <citation type="submission" date="2021-02" db="EMBL/GenBank/DDBJ databases">
        <authorList>
            <person name="Nowell W R."/>
        </authorList>
    </citation>
    <scope>NUCLEOTIDE SEQUENCE</scope>
</reference>
<dbReference type="Proteomes" id="UP000663870">
    <property type="component" value="Unassembled WGS sequence"/>
</dbReference>
<sequence>MSFLQDRTAAIEVENILSRSFNLNGGTPQVSSLSPILYIVYIADSMNEMPTHTEHGLFAFNTALWTSSNTISNLTLKLRQSTDEFQSWCNSWKLKL</sequence>
<gene>
    <name evidence="2" type="ORF">JXQ802_LOCUS45305</name>
    <name evidence="1" type="ORF">PYM288_LOCUS5577</name>
</gene>
<evidence type="ECO:0008006" key="5">
    <source>
        <dbReference type="Google" id="ProtNLM"/>
    </source>
</evidence>
<evidence type="ECO:0000313" key="4">
    <source>
        <dbReference type="Proteomes" id="UP000663870"/>
    </source>
</evidence>
<evidence type="ECO:0000313" key="2">
    <source>
        <dbReference type="EMBL" id="CAF1572042.1"/>
    </source>
</evidence>
<name>A0A813UAN9_9BILA</name>
<keyword evidence="4" id="KW-1185">Reference proteome</keyword>
<accession>A0A813UAN9</accession>
<evidence type="ECO:0000313" key="1">
    <source>
        <dbReference type="EMBL" id="CAF0820800.1"/>
    </source>
</evidence>
<dbReference type="Proteomes" id="UP000663854">
    <property type="component" value="Unassembled WGS sequence"/>
</dbReference>
<dbReference type="EMBL" id="CAJNOL010003717">
    <property type="protein sequence ID" value="CAF1572042.1"/>
    <property type="molecule type" value="Genomic_DNA"/>
</dbReference>
<dbReference type="AlphaFoldDB" id="A0A813UAN9"/>
<protein>
    <recommendedName>
        <fullName evidence="5">Reverse transcriptase domain-containing protein</fullName>
    </recommendedName>
</protein>